<protein>
    <submittedName>
        <fullName evidence="2">Uncharacterized protein</fullName>
    </submittedName>
</protein>
<evidence type="ECO:0000313" key="3">
    <source>
        <dbReference type="Proteomes" id="UP001218218"/>
    </source>
</evidence>
<dbReference type="AlphaFoldDB" id="A0AAD6YXZ2"/>
<gene>
    <name evidence="2" type="ORF">DFH08DRAFT_827506</name>
</gene>
<reference evidence="2" key="1">
    <citation type="submission" date="2023-03" db="EMBL/GenBank/DDBJ databases">
        <title>Massive genome expansion in bonnet fungi (Mycena s.s.) driven by repeated elements and novel gene families across ecological guilds.</title>
        <authorList>
            <consortium name="Lawrence Berkeley National Laboratory"/>
            <person name="Harder C.B."/>
            <person name="Miyauchi S."/>
            <person name="Viragh M."/>
            <person name="Kuo A."/>
            <person name="Thoen E."/>
            <person name="Andreopoulos B."/>
            <person name="Lu D."/>
            <person name="Skrede I."/>
            <person name="Drula E."/>
            <person name="Henrissat B."/>
            <person name="Morin E."/>
            <person name="Kohler A."/>
            <person name="Barry K."/>
            <person name="LaButti K."/>
            <person name="Morin E."/>
            <person name="Salamov A."/>
            <person name="Lipzen A."/>
            <person name="Mereny Z."/>
            <person name="Hegedus B."/>
            <person name="Baldrian P."/>
            <person name="Stursova M."/>
            <person name="Weitz H."/>
            <person name="Taylor A."/>
            <person name="Grigoriev I.V."/>
            <person name="Nagy L.G."/>
            <person name="Martin F."/>
            <person name="Kauserud H."/>
        </authorList>
    </citation>
    <scope>NUCLEOTIDE SEQUENCE</scope>
    <source>
        <strain evidence="2">CBHHK002</strain>
    </source>
</reference>
<keyword evidence="3" id="KW-1185">Reference proteome</keyword>
<evidence type="ECO:0000256" key="1">
    <source>
        <dbReference type="SAM" id="MobiDB-lite"/>
    </source>
</evidence>
<evidence type="ECO:0000313" key="2">
    <source>
        <dbReference type="EMBL" id="KAJ7301467.1"/>
    </source>
</evidence>
<name>A0AAD6YXZ2_9AGAR</name>
<sequence length="213" mass="23772">MSRNQRRITQYSAIAGVQVLNAKLIVLAWPANVGATRYVMRSGSFHNHDHLSSITTPSQVSAVLFSLDEYLYRSRGPISRTAHYPVKIFVEKVQSRPALSKASPKSRSQQTHFAHPTTSALPVSLRPSGMQFFLLHQARNPCAAAISGQGKSTSSHPLYKWIVFLISCNDLLRLWRTTWGKWLAKPAILLRVKSALKAEAREGISSDSLLNRH</sequence>
<dbReference type="EMBL" id="JARIHO010000134">
    <property type="protein sequence ID" value="KAJ7301467.1"/>
    <property type="molecule type" value="Genomic_DNA"/>
</dbReference>
<proteinExistence type="predicted"/>
<accession>A0AAD6YXZ2</accession>
<comment type="caution">
    <text evidence="2">The sequence shown here is derived from an EMBL/GenBank/DDBJ whole genome shotgun (WGS) entry which is preliminary data.</text>
</comment>
<feature type="compositionally biased region" description="Polar residues" evidence="1">
    <location>
        <begin position="103"/>
        <end position="121"/>
    </location>
</feature>
<dbReference type="Proteomes" id="UP001218218">
    <property type="component" value="Unassembled WGS sequence"/>
</dbReference>
<feature type="region of interest" description="Disordered" evidence="1">
    <location>
        <begin position="100"/>
        <end position="122"/>
    </location>
</feature>
<organism evidence="2 3">
    <name type="scientific">Mycena albidolilacea</name>
    <dbReference type="NCBI Taxonomy" id="1033008"/>
    <lineage>
        <taxon>Eukaryota</taxon>
        <taxon>Fungi</taxon>
        <taxon>Dikarya</taxon>
        <taxon>Basidiomycota</taxon>
        <taxon>Agaricomycotina</taxon>
        <taxon>Agaricomycetes</taxon>
        <taxon>Agaricomycetidae</taxon>
        <taxon>Agaricales</taxon>
        <taxon>Marasmiineae</taxon>
        <taxon>Mycenaceae</taxon>
        <taxon>Mycena</taxon>
    </lineage>
</organism>